<sequence length="225" mass="23457">MAESTLVKAILGKIRPSKRLLVILTAAFGVSAASGGAAVYVSRDALMAELSKPKVSGLECTTIRTLKLGHNGQRWIRMHVKTDRADGQARMRTALRVVGALAKAERADLYQVVVLDSAGPENRADVRGAAIGAEVLFAPGPQSVPGMSETFRAFYNDGTANSVGVFHGKTVDLSMDDIRTMMAAMDDHSPCIDPSAAPADGVSAEGGAGEQEAKPAETAEAPAGH</sequence>
<evidence type="ECO:0000256" key="1">
    <source>
        <dbReference type="SAM" id="MobiDB-lite"/>
    </source>
</evidence>
<evidence type="ECO:0000313" key="3">
    <source>
        <dbReference type="Proteomes" id="UP001214094"/>
    </source>
</evidence>
<feature type="region of interest" description="Disordered" evidence="1">
    <location>
        <begin position="190"/>
        <end position="225"/>
    </location>
</feature>
<reference evidence="2 3" key="1">
    <citation type="submission" date="2023-03" db="EMBL/GenBank/DDBJ databases">
        <title>Comparative genome and transcriptome analysis combination mining strategies for increasing vitamin B12 production of Ensifer adhaerens strain.</title>
        <authorList>
            <person name="Yongheng L."/>
        </authorList>
    </citation>
    <scope>NUCLEOTIDE SEQUENCE [LARGE SCALE GENOMIC DNA]</scope>
    <source>
        <strain evidence="2 3">Casida A-T305</strain>
    </source>
</reference>
<organism evidence="2 3">
    <name type="scientific">Ensifer adhaerens</name>
    <name type="common">Sinorhizobium morelense</name>
    <dbReference type="NCBI Taxonomy" id="106592"/>
    <lineage>
        <taxon>Bacteria</taxon>
        <taxon>Pseudomonadati</taxon>
        <taxon>Pseudomonadota</taxon>
        <taxon>Alphaproteobacteria</taxon>
        <taxon>Hyphomicrobiales</taxon>
        <taxon>Rhizobiaceae</taxon>
        <taxon>Sinorhizobium/Ensifer group</taxon>
        <taxon>Ensifer</taxon>
    </lineage>
</organism>
<keyword evidence="3" id="KW-1185">Reference proteome</keyword>
<gene>
    <name evidence="2" type="ORF">P4B07_16000</name>
</gene>
<dbReference type="Proteomes" id="UP001214094">
    <property type="component" value="Chromosome"/>
</dbReference>
<accession>A0ABY8HD75</accession>
<name>A0ABY8HD75_ENSAD</name>
<evidence type="ECO:0000313" key="2">
    <source>
        <dbReference type="EMBL" id="WFP90049.1"/>
    </source>
</evidence>
<protein>
    <submittedName>
        <fullName evidence="2">Uncharacterized protein</fullName>
    </submittedName>
</protein>
<dbReference type="EMBL" id="CP121308">
    <property type="protein sequence ID" value="WFP90049.1"/>
    <property type="molecule type" value="Genomic_DNA"/>
</dbReference>
<proteinExistence type="predicted"/>